<dbReference type="Pfam" id="PF00989">
    <property type="entry name" value="PAS"/>
    <property type="match status" value="1"/>
</dbReference>
<dbReference type="InterPro" id="IPR003661">
    <property type="entry name" value="HisK_dim/P_dom"/>
</dbReference>
<dbReference type="NCBIfam" id="TIGR00229">
    <property type="entry name" value="sensory_box"/>
    <property type="match status" value="1"/>
</dbReference>
<dbReference type="Pfam" id="PF02518">
    <property type="entry name" value="HATPase_c"/>
    <property type="match status" value="1"/>
</dbReference>
<dbReference type="InterPro" id="IPR036097">
    <property type="entry name" value="HisK_dim/P_sf"/>
</dbReference>
<keyword evidence="7 16" id="KW-0067">ATP-binding</keyword>
<comment type="caution">
    <text evidence="9">Lacks conserved residue(s) required for the propagation of feature annotation.</text>
</comment>
<keyword evidence="3" id="KW-0597">Phosphoprotein</keyword>
<dbReference type="EMBL" id="CP159373">
    <property type="protein sequence ID" value="XCN75277.1"/>
    <property type="molecule type" value="Genomic_DNA"/>
</dbReference>
<reference evidence="16" key="2">
    <citation type="submission" date="2024-06" db="EMBL/GenBank/DDBJ databases">
        <authorList>
            <person name="Plum-Jensen L.E."/>
            <person name="Schramm A."/>
            <person name="Marshall I.P.G."/>
        </authorList>
    </citation>
    <scope>NUCLEOTIDE SEQUENCE</scope>
    <source>
        <strain evidence="16">Rat1</strain>
    </source>
</reference>
<keyword evidence="11" id="KW-0472">Membrane</keyword>
<dbReference type="InterPro" id="IPR005467">
    <property type="entry name" value="His_kinase_dom"/>
</dbReference>
<evidence type="ECO:0000256" key="8">
    <source>
        <dbReference type="ARBA" id="ARBA00023012"/>
    </source>
</evidence>
<dbReference type="GO" id="GO:0000155">
    <property type="term" value="F:phosphorelay sensor kinase activity"/>
    <property type="evidence" value="ECO:0007669"/>
    <property type="project" value="InterPro"/>
</dbReference>
<evidence type="ECO:0000259" key="14">
    <source>
        <dbReference type="PROSITE" id="PS50112"/>
    </source>
</evidence>
<dbReference type="CDD" id="cd00075">
    <property type="entry name" value="HATPase"/>
    <property type="match status" value="1"/>
</dbReference>
<dbReference type="GO" id="GO:0006355">
    <property type="term" value="P:regulation of DNA-templated transcription"/>
    <property type="evidence" value="ECO:0007669"/>
    <property type="project" value="InterPro"/>
</dbReference>
<dbReference type="InterPro" id="IPR000014">
    <property type="entry name" value="PAS"/>
</dbReference>
<evidence type="ECO:0000256" key="7">
    <source>
        <dbReference type="ARBA" id="ARBA00022840"/>
    </source>
</evidence>
<keyword evidence="5" id="KW-0547">Nucleotide-binding</keyword>
<evidence type="ECO:0000256" key="6">
    <source>
        <dbReference type="ARBA" id="ARBA00022777"/>
    </source>
</evidence>
<reference evidence="16" key="1">
    <citation type="journal article" date="2024" name="Syst. Appl. Microbiol.">
        <title>First single-strain enrichments of Electrothrix cable bacteria, description of E. aestuarii sp. nov. and E. rattekaaiensis sp. nov., and proposal of a cable bacteria taxonomy following the rules of the SeqCode.</title>
        <authorList>
            <person name="Plum-Jensen L.E."/>
            <person name="Schramm A."/>
            <person name="Marshall I.P.G."/>
        </authorList>
    </citation>
    <scope>NUCLEOTIDE SEQUENCE</scope>
    <source>
        <strain evidence="16">Rat1</strain>
    </source>
</reference>
<dbReference type="InterPro" id="IPR000700">
    <property type="entry name" value="PAS-assoc_C"/>
</dbReference>
<dbReference type="SUPFAM" id="SSF55785">
    <property type="entry name" value="PYP-like sensor domain (PAS domain)"/>
    <property type="match status" value="1"/>
</dbReference>
<dbReference type="EC" id="2.7.13.3" evidence="2"/>
<gene>
    <name evidence="16" type="ORF">Q3M24_11280</name>
</gene>
<dbReference type="SMART" id="SM00091">
    <property type="entry name" value="PAS"/>
    <property type="match status" value="1"/>
</dbReference>
<feature type="coiled-coil region" evidence="10">
    <location>
        <begin position="43"/>
        <end position="70"/>
    </location>
</feature>
<feature type="domain" description="Response regulatory" evidence="13">
    <location>
        <begin position="456"/>
        <end position="571"/>
    </location>
</feature>
<dbReference type="InterPro" id="IPR035965">
    <property type="entry name" value="PAS-like_dom_sf"/>
</dbReference>
<keyword evidence="4" id="KW-0808">Transferase</keyword>
<evidence type="ECO:0000256" key="10">
    <source>
        <dbReference type="SAM" id="Coils"/>
    </source>
</evidence>
<dbReference type="KEGG" id="eaj:Q3M24_11280"/>
<evidence type="ECO:0000256" key="1">
    <source>
        <dbReference type="ARBA" id="ARBA00000085"/>
    </source>
</evidence>
<dbReference type="Gene3D" id="3.30.450.20">
    <property type="entry name" value="PAS domain"/>
    <property type="match status" value="1"/>
</dbReference>
<dbReference type="GO" id="GO:0005524">
    <property type="term" value="F:ATP binding"/>
    <property type="evidence" value="ECO:0007669"/>
    <property type="project" value="UniProtKB-KW"/>
</dbReference>
<keyword evidence="6" id="KW-0418">Kinase</keyword>
<dbReference type="PANTHER" id="PTHR43065:SF46">
    <property type="entry name" value="C4-DICARBOXYLATE TRANSPORT SENSOR PROTEIN DCTB"/>
    <property type="match status" value="1"/>
</dbReference>
<dbReference type="PROSITE" id="PS50110">
    <property type="entry name" value="RESPONSE_REGULATORY"/>
    <property type="match status" value="1"/>
</dbReference>
<evidence type="ECO:0000256" key="9">
    <source>
        <dbReference type="PROSITE-ProRule" id="PRU00169"/>
    </source>
</evidence>
<evidence type="ECO:0000256" key="5">
    <source>
        <dbReference type="ARBA" id="ARBA00022741"/>
    </source>
</evidence>
<dbReference type="Gene3D" id="1.10.287.130">
    <property type="match status" value="1"/>
</dbReference>
<dbReference type="Gene3D" id="3.30.565.10">
    <property type="entry name" value="Histidine kinase-like ATPase, C-terminal domain"/>
    <property type="match status" value="1"/>
</dbReference>
<dbReference type="InterPro" id="IPR036890">
    <property type="entry name" value="HATPase_C_sf"/>
</dbReference>
<dbReference type="SMART" id="SM00387">
    <property type="entry name" value="HATPase_c"/>
    <property type="match status" value="1"/>
</dbReference>
<evidence type="ECO:0000313" key="16">
    <source>
        <dbReference type="EMBL" id="XCN75277.1"/>
    </source>
</evidence>
<evidence type="ECO:0000259" key="15">
    <source>
        <dbReference type="PROSITE" id="PS50113"/>
    </source>
</evidence>
<dbReference type="Gene3D" id="3.40.50.2300">
    <property type="match status" value="1"/>
</dbReference>
<dbReference type="AlphaFoldDB" id="A0AAU8M292"/>
<dbReference type="PANTHER" id="PTHR43065">
    <property type="entry name" value="SENSOR HISTIDINE KINASE"/>
    <property type="match status" value="1"/>
</dbReference>
<dbReference type="PROSITE" id="PS50113">
    <property type="entry name" value="PAC"/>
    <property type="match status" value="1"/>
</dbReference>
<dbReference type="PROSITE" id="PS50112">
    <property type="entry name" value="PAS"/>
    <property type="match status" value="1"/>
</dbReference>
<comment type="catalytic activity">
    <reaction evidence="1">
        <text>ATP + protein L-histidine = ADP + protein N-phospho-L-histidine.</text>
        <dbReference type="EC" id="2.7.13.3"/>
    </reaction>
</comment>
<name>A0AAU8M292_9BACT</name>
<evidence type="ECO:0000256" key="11">
    <source>
        <dbReference type="SAM" id="Phobius"/>
    </source>
</evidence>
<organism evidence="16">
    <name type="scientific">Candidatus Electrothrix aestuarii</name>
    <dbReference type="NCBI Taxonomy" id="3062594"/>
    <lineage>
        <taxon>Bacteria</taxon>
        <taxon>Pseudomonadati</taxon>
        <taxon>Thermodesulfobacteriota</taxon>
        <taxon>Desulfobulbia</taxon>
        <taxon>Desulfobulbales</taxon>
        <taxon>Desulfobulbaceae</taxon>
        <taxon>Candidatus Electrothrix</taxon>
    </lineage>
</organism>
<dbReference type="Pfam" id="PF00512">
    <property type="entry name" value="HisKA"/>
    <property type="match status" value="1"/>
</dbReference>
<sequence>MNFEHAYATIHTALPSYLVWGWGGTLLLLFFLLFNNRSRKKDLDQLQVLNTELNKNLQQKTADLIDAKKATTLFQQTVDALHEGVLITDPSGRIQYSNSIARDTSGYTEEQLFGQPSTLILPETPAITEERQVVRAKKKDNSEYPAKVQKKDIQDQLGEPLGTLFVFQDLSARQQEEQEQERKHQKLTERLQKSRRFESIGMMAGGMAHDLNNILTAILHYPEQISRNLPEDSSLRPSLSALNRSAQQAVALVTDLLSAAKAGSAVKEIIDLNKLTDNILQEKEALLIFAKQPGITLHTRLSSDSLPVSCSPPHIRQCLHNLLHNANDTILRSRERVGTITVSLDRRYISSPPSPEKSSGEYVILSVADTGPSLSAVARAHIFEPFYSKKKLKGKGTGIALAVLRNISEEHDGWVDLVDPKDEQGNRFDLYFPLRKICIGTTNESSKQERPGQGQRLLIIEQDKKQRETMSDFLTEQGYQALSVADDTGALSYLNRNTVDLVTLNLKDNKPEEVQSFYEQIRFLHPAQKALLICTSLEDPPVKKMQESGDICLIQAPFNHEQLQKAVQAGLTLSSQ</sequence>
<proteinExistence type="predicted"/>
<dbReference type="InterPro" id="IPR004358">
    <property type="entry name" value="Sig_transdc_His_kin-like_C"/>
</dbReference>
<dbReference type="CDD" id="cd00130">
    <property type="entry name" value="PAS"/>
    <property type="match status" value="1"/>
</dbReference>
<feature type="domain" description="PAC" evidence="15">
    <location>
        <begin position="127"/>
        <end position="182"/>
    </location>
</feature>
<dbReference type="SUPFAM" id="SSF55874">
    <property type="entry name" value="ATPase domain of HSP90 chaperone/DNA topoisomerase II/histidine kinase"/>
    <property type="match status" value="1"/>
</dbReference>
<dbReference type="SUPFAM" id="SSF47384">
    <property type="entry name" value="Homodimeric domain of signal transducing histidine kinase"/>
    <property type="match status" value="1"/>
</dbReference>
<feature type="transmembrane region" description="Helical" evidence="11">
    <location>
        <begin position="17"/>
        <end position="34"/>
    </location>
</feature>
<dbReference type="PROSITE" id="PS50109">
    <property type="entry name" value="HIS_KIN"/>
    <property type="match status" value="1"/>
</dbReference>
<dbReference type="CDD" id="cd00082">
    <property type="entry name" value="HisKA"/>
    <property type="match status" value="1"/>
</dbReference>
<dbReference type="InterPro" id="IPR003594">
    <property type="entry name" value="HATPase_dom"/>
</dbReference>
<evidence type="ECO:0000256" key="3">
    <source>
        <dbReference type="ARBA" id="ARBA00022553"/>
    </source>
</evidence>
<dbReference type="InterPro" id="IPR013767">
    <property type="entry name" value="PAS_fold"/>
</dbReference>
<dbReference type="InterPro" id="IPR011006">
    <property type="entry name" value="CheY-like_superfamily"/>
</dbReference>
<keyword evidence="11" id="KW-0812">Transmembrane</keyword>
<keyword evidence="11" id="KW-1133">Transmembrane helix</keyword>
<evidence type="ECO:0000259" key="12">
    <source>
        <dbReference type="PROSITE" id="PS50109"/>
    </source>
</evidence>
<dbReference type="InterPro" id="IPR001789">
    <property type="entry name" value="Sig_transdc_resp-reg_receiver"/>
</dbReference>
<dbReference type="PRINTS" id="PR00344">
    <property type="entry name" value="BCTRLSENSOR"/>
</dbReference>
<protein>
    <recommendedName>
        <fullName evidence="2">histidine kinase</fullName>
        <ecNumber evidence="2">2.7.13.3</ecNumber>
    </recommendedName>
</protein>
<feature type="domain" description="Histidine kinase" evidence="12">
    <location>
        <begin position="206"/>
        <end position="436"/>
    </location>
</feature>
<feature type="domain" description="PAS" evidence="14">
    <location>
        <begin position="70"/>
        <end position="123"/>
    </location>
</feature>
<evidence type="ECO:0000259" key="13">
    <source>
        <dbReference type="PROSITE" id="PS50110"/>
    </source>
</evidence>
<keyword evidence="8" id="KW-0902">Two-component regulatory system</keyword>
<evidence type="ECO:0000256" key="4">
    <source>
        <dbReference type="ARBA" id="ARBA00022679"/>
    </source>
</evidence>
<dbReference type="SMART" id="SM00388">
    <property type="entry name" value="HisKA"/>
    <property type="match status" value="1"/>
</dbReference>
<evidence type="ECO:0000256" key="2">
    <source>
        <dbReference type="ARBA" id="ARBA00012438"/>
    </source>
</evidence>
<keyword evidence="10" id="KW-0175">Coiled coil</keyword>
<dbReference type="SUPFAM" id="SSF52172">
    <property type="entry name" value="CheY-like"/>
    <property type="match status" value="1"/>
</dbReference>
<accession>A0AAU8M292</accession>